<reference evidence="2 3" key="1">
    <citation type="submission" date="2023-03" db="EMBL/GenBank/DDBJ databases">
        <title>Genome insight into feeding habits of ladybird beetles.</title>
        <authorList>
            <person name="Li H.-S."/>
            <person name="Huang Y.-H."/>
            <person name="Pang H."/>
        </authorList>
    </citation>
    <scope>NUCLEOTIDE SEQUENCE [LARGE SCALE GENOMIC DNA]</scope>
    <source>
        <strain evidence="2">SYSU_2023b</strain>
        <tissue evidence="2">Whole body</tissue>
    </source>
</reference>
<dbReference type="GO" id="GO:0008270">
    <property type="term" value="F:zinc ion binding"/>
    <property type="evidence" value="ECO:0007669"/>
    <property type="project" value="InterPro"/>
</dbReference>
<evidence type="ECO:0000313" key="3">
    <source>
        <dbReference type="Proteomes" id="UP001431783"/>
    </source>
</evidence>
<dbReference type="Proteomes" id="UP001431783">
    <property type="component" value="Unassembled WGS sequence"/>
</dbReference>
<protein>
    <recommendedName>
        <fullName evidence="4">CCHC-type domain-containing protein</fullName>
    </recommendedName>
</protein>
<organism evidence="2 3">
    <name type="scientific">Henosepilachna vigintioctopunctata</name>
    <dbReference type="NCBI Taxonomy" id="420089"/>
    <lineage>
        <taxon>Eukaryota</taxon>
        <taxon>Metazoa</taxon>
        <taxon>Ecdysozoa</taxon>
        <taxon>Arthropoda</taxon>
        <taxon>Hexapoda</taxon>
        <taxon>Insecta</taxon>
        <taxon>Pterygota</taxon>
        <taxon>Neoptera</taxon>
        <taxon>Endopterygota</taxon>
        <taxon>Coleoptera</taxon>
        <taxon>Polyphaga</taxon>
        <taxon>Cucujiformia</taxon>
        <taxon>Coccinelloidea</taxon>
        <taxon>Coccinellidae</taxon>
        <taxon>Epilachninae</taxon>
        <taxon>Epilachnini</taxon>
        <taxon>Henosepilachna</taxon>
    </lineage>
</organism>
<dbReference type="AlphaFoldDB" id="A0AAW1U5P0"/>
<dbReference type="EMBL" id="JARQZJ010000033">
    <property type="protein sequence ID" value="KAK9875450.1"/>
    <property type="molecule type" value="Genomic_DNA"/>
</dbReference>
<comment type="caution">
    <text evidence="2">The sequence shown here is derived from an EMBL/GenBank/DDBJ whole genome shotgun (WGS) entry which is preliminary data.</text>
</comment>
<name>A0AAW1U5P0_9CUCU</name>
<dbReference type="Gene3D" id="4.10.60.10">
    <property type="entry name" value="Zinc finger, CCHC-type"/>
    <property type="match status" value="1"/>
</dbReference>
<gene>
    <name evidence="2" type="ORF">WA026_007845</name>
</gene>
<sequence>MCDLRDIMMWWCANCKRQHKEVSGNVKPVDSTGSNNTNKMDERLTSMEEKLENIMNKINKLEDVGNILRETENGNVNGKHMNYADKLKTQIKYTKNETLILAPRNEEGTEVIDIIKNNINPKELGIGVKKIKKTGDGKVPITCGDKKDVLALKNKVESELGNQINTRISQKRRPQLRIIKVPDEYIRNKEQLKECILKQNDLKTNTTELKIVAVLRNNCAIIEVDYQIYKTIMQSGKLKIGWSICRVYEQFNVYRCYKCNGYNHSAKQCNNAASCGKCASNEHNTKQCTEKEEKCINCVIRNKKFNLQLDTKHTVFNKECCVYVQKMGQAINNTKYEEE</sequence>
<evidence type="ECO:0000256" key="1">
    <source>
        <dbReference type="SAM" id="Coils"/>
    </source>
</evidence>
<evidence type="ECO:0000313" key="2">
    <source>
        <dbReference type="EMBL" id="KAK9875450.1"/>
    </source>
</evidence>
<feature type="coiled-coil region" evidence="1">
    <location>
        <begin position="37"/>
        <end position="71"/>
    </location>
</feature>
<keyword evidence="1" id="KW-0175">Coiled coil</keyword>
<evidence type="ECO:0008006" key="4">
    <source>
        <dbReference type="Google" id="ProtNLM"/>
    </source>
</evidence>
<dbReference type="GO" id="GO:0003676">
    <property type="term" value="F:nucleic acid binding"/>
    <property type="evidence" value="ECO:0007669"/>
    <property type="project" value="InterPro"/>
</dbReference>
<dbReference type="InterPro" id="IPR036875">
    <property type="entry name" value="Znf_CCHC_sf"/>
</dbReference>
<proteinExistence type="predicted"/>
<dbReference type="SUPFAM" id="SSF57756">
    <property type="entry name" value="Retrovirus zinc finger-like domains"/>
    <property type="match status" value="1"/>
</dbReference>
<keyword evidence="3" id="KW-1185">Reference proteome</keyword>
<accession>A0AAW1U5P0</accession>